<dbReference type="PROSITE" id="PS50234">
    <property type="entry name" value="VWFA"/>
    <property type="match status" value="1"/>
</dbReference>
<name>A0A484ASX1_DRONA</name>
<dbReference type="SMART" id="SM00327">
    <property type="entry name" value="VWA"/>
    <property type="match status" value="1"/>
</dbReference>
<accession>A0A484ASX1</accession>
<protein>
    <recommendedName>
        <fullName evidence="1">VWFA domain-containing protein</fullName>
    </recommendedName>
</protein>
<organism evidence="2 3">
    <name type="scientific">Drosophila navojoa</name>
    <name type="common">Fruit fly</name>
    <dbReference type="NCBI Taxonomy" id="7232"/>
    <lineage>
        <taxon>Eukaryota</taxon>
        <taxon>Metazoa</taxon>
        <taxon>Ecdysozoa</taxon>
        <taxon>Arthropoda</taxon>
        <taxon>Hexapoda</taxon>
        <taxon>Insecta</taxon>
        <taxon>Pterygota</taxon>
        <taxon>Neoptera</taxon>
        <taxon>Endopterygota</taxon>
        <taxon>Diptera</taxon>
        <taxon>Brachycera</taxon>
        <taxon>Muscomorpha</taxon>
        <taxon>Ephydroidea</taxon>
        <taxon>Drosophilidae</taxon>
        <taxon>Drosophila</taxon>
    </lineage>
</organism>
<dbReference type="STRING" id="7232.A0A484ASX1"/>
<dbReference type="PANTHER" id="PTHR21610:SF9">
    <property type="entry name" value="VON WILLEBRAND FACTOR A DOMAIN-CONTAINING PROTEIN 8"/>
    <property type="match status" value="1"/>
</dbReference>
<dbReference type="PANTHER" id="PTHR21610">
    <property type="entry name" value="VON WILLEBRAND FACTOR A DOMAIN-CONTAINING PROTEIN 8"/>
    <property type="match status" value="1"/>
</dbReference>
<feature type="domain" description="VWFA" evidence="1">
    <location>
        <begin position="54"/>
        <end position="238"/>
    </location>
</feature>
<dbReference type="GO" id="GO:0005737">
    <property type="term" value="C:cytoplasm"/>
    <property type="evidence" value="ECO:0007669"/>
    <property type="project" value="TreeGrafter"/>
</dbReference>
<dbReference type="Gene3D" id="3.40.50.410">
    <property type="entry name" value="von Willebrand factor, type A domain"/>
    <property type="match status" value="1"/>
</dbReference>
<dbReference type="InterPro" id="IPR002035">
    <property type="entry name" value="VWF_A"/>
</dbReference>
<dbReference type="OMA" id="SEAYLIM"/>
<proteinExistence type="predicted"/>
<dbReference type="SUPFAM" id="SSF53300">
    <property type="entry name" value="vWA-like"/>
    <property type="match status" value="1"/>
</dbReference>
<gene>
    <name evidence="2" type="ORF">AWZ03_014407</name>
</gene>
<dbReference type="Proteomes" id="UP000295192">
    <property type="component" value="Unassembled WGS sequence"/>
</dbReference>
<evidence type="ECO:0000259" key="1">
    <source>
        <dbReference type="PROSITE" id="PS50234"/>
    </source>
</evidence>
<keyword evidence="3" id="KW-1185">Reference proteome</keyword>
<dbReference type="InterPro" id="IPR036465">
    <property type="entry name" value="vWFA_dom_sf"/>
</dbReference>
<sequence>MQTKDNERQWQKYQSHGDVDDTRLIEGIAGEKNIYRRRIDADPWSNNIHEKPNRLKLVVDVSGSMYRFNGYDGRLDRQLEAVVMVMEAFEGYEKKIVFDIVGHSGEGWEIPFVNVGNCPKNEKERFEIIRMMHAHSQFCWAGDSTVKAAREACSTLGAEVDYDNGIVVLLSDANLARYAISSKDLAEALSGSQPKVKGYVIFIGSFAEEAKKIRNEMPVGQSYVCLDLTKLPQILQQIFASSIL</sequence>
<comment type="caution">
    <text evidence="2">The sequence shown here is derived from an EMBL/GenBank/DDBJ whole genome shotgun (WGS) entry which is preliminary data.</text>
</comment>
<dbReference type="EMBL" id="LSRL02001293">
    <property type="protein sequence ID" value="TDG39172.1"/>
    <property type="molecule type" value="Genomic_DNA"/>
</dbReference>
<evidence type="ECO:0000313" key="3">
    <source>
        <dbReference type="Proteomes" id="UP000295192"/>
    </source>
</evidence>
<dbReference type="OrthoDB" id="5186at2759"/>
<dbReference type="InterPro" id="IPR039891">
    <property type="entry name" value="VWA8"/>
</dbReference>
<dbReference type="AlphaFoldDB" id="A0A484ASX1"/>
<dbReference type="GO" id="GO:0032991">
    <property type="term" value="C:protein-containing complex"/>
    <property type="evidence" value="ECO:0007669"/>
    <property type="project" value="UniProtKB-ARBA"/>
</dbReference>
<reference evidence="2 3" key="1">
    <citation type="journal article" date="2019" name="J. Hered.">
        <title>An Improved Genome Assembly for Drosophila navojoa, the Basal Species in the mojavensis Cluster.</title>
        <authorList>
            <person name="Vanderlinde T."/>
            <person name="Dupim E.G."/>
            <person name="Nazario-Yepiz N.O."/>
            <person name="Carvalho A.B."/>
        </authorList>
    </citation>
    <scope>NUCLEOTIDE SEQUENCE [LARGE SCALE GENOMIC DNA]</scope>
    <source>
        <strain evidence="2">Navoj_Jal97</strain>
        <tissue evidence="2">Whole organism</tissue>
    </source>
</reference>
<evidence type="ECO:0000313" key="2">
    <source>
        <dbReference type="EMBL" id="TDG39172.1"/>
    </source>
</evidence>